<name>A0ABY5E7Z7_9BACT</name>
<accession>A0ABY5E7Z7</accession>
<reference evidence="2" key="1">
    <citation type="submission" date="2022-07" db="EMBL/GenBank/DDBJ databases">
        <title>Arcobacter roscoffensis sp. nov., a marine bacterium isolated from coastal seawater collected from Roscoff, France.</title>
        <authorList>
            <person name="Pascual J."/>
            <person name="Lepeaux C."/>
            <person name="Methner A."/>
            <person name="Overmann J."/>
        </authorList>
    </citation>
    <scope>NUCLEOTIDE SEQUENCE</scope>
    <source>
        <strain evidence="2">ARW1-2F2</strain>
    </source>
</reference>
<evidence type="ECO:0000313" key="3">
    <source>
        <dbReference type="Proteomes" id="UP001060012"/>
    </source>
</evidence>
<sequence length="208" mass="24339">MKEYEFNKDTLMAERYFQRYFYIIIAGLMFIPLIFISDEMVASNEYLFSLSHMFNDYLRNIDRAAELANSTGIANKVRFIYNYSIVVVGAILFFVMLYVYGKAYLCSLGYLNNCKKVYHIKSIENKKVDRPFSLLIYSCFFMFAIFEITHLGYFFVLIEDGYTTSYFFKNSFTVTIICSLGSSIGGYAAYIILELIAQIQKYLKLKFN</sequence>
<keyword evidence="1" id="KW-1133">Transmembrane helix</keyword>
<evidence type="ECO:0000256" key="1">
    <source>
        <dbReference type="SAM" id="Phobius"/>
    </source>
</evidence>
<protein>
    <submittedName>
        <fullName evidence="2">Uncharacterized protein</fullName>
    </submittedName>
</protein>
<feature type="transmembrane region" description="Helical" evidence="1">
    <location>
        <begin position="134"/>
        <end position="158"/>
    </location>
</feature>
<keyword evidence="1" id="KW-0472">Membrane</keyword>
<dbReference type="EMBL" id="CP100595">
    <property type="protein sequence ID" value="UTJ07851.1"/>
    <property type="molecule type" value="Genomic_DNA"/>
</dbReference>
<organism evidence="2 3">
    <name type="scientific">Arcobacter roscoffensis</name>
    <dbReference type="NCBI Taxonomy" id="2961520"/>
    <lineage>
        <taxon>Bacteria</taxon>
        <taxon>Pseudomonadati</taxon>
        <taxon>Campylobacterota</taxon>
        <taxon>Epsilonproteobacteria</taxon>
        <taxon>Campylobacterales</taxon>
        <taxon>Arcobacteraceae</taxon>
        <taxon>Arcobacter</taxon>
    </lineage>
</organism>
<dbReference type="RefSeq" id="WP_254578025.1">
    <property type="nucleotide sequence ID" value="NZ_CP100595.1"/>
</dbReference>
<feature type="transmembrane region" description="Helical" evidence="1">
    <location>
        <begin position="80"/>
        <end position="100"/>
    </location>
</feature>
<keyword evidence="1" id="KW-0812">Transmembrane</keyword>
<gene>
    <name evidence="2" type="ORF">NJU99_07070</name>
</gene>
<proteinExistence type="predicted"/>
<dbReference type="Proteomes" id="UP001060012">
    <property type="component" value="Chromosome"/>
</dbReference>
<feature type="transmembrane region" description="Helical" evidence="1">
    <location>
        <begin position="170"/>
        <end position="196"/>
    </location>
</feature>
<feature type="transmembrane region" description="Helical" evidence="1">
    <location>
        <begin position="20"/>
        <end position="37"/>
    </location>
</feature>
<keyword evidence="3" id="KW-1185">Reference proteome</keyword>
<evidence type="ECO:0000313" key="2">
    <source>
        <dbReference type="EMBL" id="UTJ07851.1"/>
    </source>
</evidence>